<protein>
    <submittedName>
        <fullName evidence="5">Uncharacterized protein LOC101864142 isoform X2</fullName>
    </submittedName>
</protein>
<dbReference type="InterPro" id="IPR027417">
    <property type="entry name" value="P-loop_NTPase"/>
</dbReference>
<dbReference type="SMART" id="SM00173">
    <property type="entry name" value="RAS"/>
    <property type="match status" value="1"/>
</dbReference>
<proteinExistence type="inferred from homology"/>
<feature type="compositionally biased region" description="Basic and acidic residues" evidence="3">
    <location>
        <begin position="235"/>
        <end position="295"/>
    </location>
</feature>
<dbReference type="Gene3D" id="3.40.50.300">
    <property type="entry name" value="P-loop containing nucleotide triphosphate hydrolases"/>
    <property type="match status" value="1"/>
</dbReference>
<evidence type="ECO:0000313" key="4">
    <source>
        <dbReference type="Proteomes" id="UP000694888"/>
    </source>
</evidence>
<keyword evidence="4" id="KW-1185">Reference proteome</keyword>
<dbReference type="Proteomes" id="UP000694888">
    <property type="component" value="Unplaced"/>
</dbReference>
<dbReference type="InterPro" id="IPR001806">
    <property type="entry name" value="Small_GTPase"/>
</dbReference>
<dbReference type="Pfam" id="PF00071">
    <property type="entry name" value="Ras"/>
    <property type="match status" value="1"/>
</dbReference>
<dbReference type="PROSITE" id="PS51419">
    <property type="entry name" value="RAB"/>
    <property type="match status" value="1"/>
</dbReference>
<gene>
    <name evidence="5" type="primary">LOC101864142</name>
</gene>
<evidence type="ECO:0000256" key="1">
    <source>
        <dbReference type="ARBA" id="ARBA00006270"/>
    </source>
</evidence>
<comment type="similarity">
    <text evidence="1">Belongs to the small GTPase superfamily. Rab family.</text>
</comment>
<accession>A0ABM0ZZL6</accession>
<dbReference type="GeneID" id="101864142"/>
<dbReference type="SMART" id="SM00174">
    <property type="entry name" value="RHO"/>
    <property type="match status" value="1"/>
</dbReference>
<evidence type="ECO:0000256" key="2">
    <source>
        <dbReference type="ARBA" id="ARBA00022741"/>
    </source>
</evidence>
<feature type="region of interest" description="Disordered" evidence="3">
    <location>
        <begin position="224"/>
        <end position="295"/>
    </location>
</feature>
<dbReference type="PANTHER" id="PTHR47978">
    <property type="match status" value="1"/>
</dbReference>
<dbReference type="NCBIfam" id="TIGR00231">
    <property type="entry name" value="small_GTP"/>
    <property type="match status" value="1"/>
</dbReference>
<dbReference type="PRINTS" id="PR00449">
    <property type="entry name" value="RASTRNSFRMNG"/>
</dbReference>
<sequence length="401" mass="48059">MQITDAWPSKRVNTMKYPSRLLVGCICLSLMFVTTSLVQGLKMIHRRKTHPQQEERMSEPGGHCTPKHLESLNLELSYWDVSGQMRFIKMSDYFIKDSHLVIFVYDTTRRDTFLSVKKYWLEHVRSIAEHDNFVRILVGNKTDIPLRMVPKDEAAQYAEAHNMLFFETSAKTGSNVQDLFRQIAIEINKHFPDERLTPEEQRCMHEQHTALQEQIRANEGLAPRSDEGLQLQEGCRADEGPSHRERRRPDERLQLQERRRPDERLQLQERRRPDERLQLQERRRPDERLQLQERRRPDERLQLQERRRPDERLQLQERRRADEVLQFQERCRADEGPTPREQRCVDEGLELQEWRRVDEGPTPRRRRRTHERVAPQEQPRTWLYYYDSVSMGGGLCFPFDS</sequence>
<dbReference type="CDD" id="cd00154">
    <property type="entry name" value="Rab"/>
    <property type="match status" value="1"/>
</dbReference>
<dbReference type="SMART" id="SM00175">
    <property type="entry name" value="RAB"/>
    <property type="match status" value="1"/>
</dbReference>
<name>A0ABM0ZZL6_APLCA</name>
<reference evidence="5" key="1">
    <citation type="submission" date="2025-08" db="UniProtKB">
        <authorList>
            <consortium name="RefSeq"/>
        </authorList>
    </citation>
    <scope>IDENTIFICATION</scope>
</reference>
<dbReference type="RefSeq" id="XP_012937802.2">
    <property type="nucleotide sequence ID" value="XM_013082348.2"/>
</dbReference>
<dbReference type="PROSITE" id="PS51421">
    <property type="entry name" value="RAS"/>
    <property type="match status" value="1"/>
</dbReference>
<keyword evidence="2" id="KW-0547">Nucleotide-binding</keyword>
<evidence type="ECO:0000256" key="3">
    <source>
        <dbReference type="SAM" id="MobiDB-lite"/>
    </source>
</evidence>
<dbReference type="InterPro" id="IPR005225">
    <property type="entry name" value="Small_GTP-bd"/>
</dbReference>
<organism evidence="4 5">
    <name type="scientific">Aplysia californica</name>
    <name type="common">California sea hare</name>
    <dbReference type="NCBI Taxonomy" id="6500"/>
    <lineage>
        <taxon>Eukaryota</taxon>
        <taxon>Metazoa</taxon>
        <taxon>Spiralia</taxon>
        <taxon>Lophotrochozoa</taxon>
        <taxon>Mollusca</taxon>
        <taxon>Gastropoda</taxon>
        <taxon>Heterobranchia</taxon>
        <taxon>Euthyneura</taxon>
        <taxon>Tectipleura</taxon>
        <taxon>Aplysiida</taxon>
        <taxon>Aplysioidea</taxon>
        <taxon>Aplysiidae</taxon>
        <taxon>Aplysia</taxon>
    </lineage>
</organism>
<evidence type="ECO:0000313" key="5">
    <source>
        <dbReference type="RefSeq" id="XP_012937802.2"/>
    </source>
</evidence>
<dbReference type="SUPFAM" id="SSF52540">
    <property type="entry name" value="P-loop containing nucleoside triphosphate hydrolases"/>
    <property type="match status" value="1"/>
</dbReference>